<proteinExistence type="predicted"/>
<dbReference type="EMBL" id="CM042035">
    <property type="protein sequence ID" value="KAI3754697.1"/>
    <property type="molecule type" value="Genomic_DNA"/>
</dbReference>
<dbReference type="Proteomes" id="UP001056120">
    <property type="component" value="Linkage Group LG18"/>
</dbReference>
<evidence type="ECO:0000313" key="2">
    <source>
        <dbReference type="Proteomes" id="UP001056120"/>
    </source>
</evidence>
<gene>
    <name evidence="1" type="ORF">L1987_54485</name>
</gene>
<sequence length="163" mass="19048">MNRAVYWNPSLMDLRGIDMVFMPMLEHVHYYLIVFELKHIAILVIDNFSDAYPLVHLGDHENYFEKDSAYKVKEIFVNFLEHVKHPKTDELNATKIKKVKIPWATTANALDCAIFVTRHIEKYMWAKGEFNSGLSTNGPKKNKQLKILRKKYAAHILLSELTK</sequence>
<keyword evidence="2" id="KW-1185">Reference proteome</keyword>
<protein>
    <submittedName>
        <fullName evidence="1">Uncharacterized protein</fullName>
    </submittedName>
</protein>
<accession>A0ACB9E790</accession>
<evidence type="ECO:0000313" key="1">
    <source>
        <dbReference type="EMBL" id="KAI3754697.1"/>
    </source>
</evidence>
<name>A0ACB9E790_9ASTR</name>
<reference evidence="1 2" key="2">
    <citation type="journal article" date="2022" name="Mol. Ecol. Resour.">
        <title>The genomes of chicory, endive, great burdock and yacon provide insights into Asteraceae paleo-polyploidization history and plant inulin production.</title>
        <authorList>
            <person name="Fan W."/>
            <person name="Wang S."/>
            <person name="Wang H."/>
            <person name="Wang A."/>
            <person name="Jiang F."/>
            <person name="Liu H."/>
            <person name="Zhao H."/>
            <person name="Xu D."/>
            <person name="Zhang Y."/>
        </authorList>
    </citation>
    <scope>NUCLEOTIDE SEQUENCE [LARGE SCALE GENOMIC DNA]</scope>
    <source>
        <strain evidence="2">cv. Yunnan</strain>
        <tissue evidence="1">Leaves</tissue>
    </source>
</reference>
<reference evidence="2" key="1">
    <citation type="journal article" date="2022" name="Mol. Ecol. Resour.">
        <title>The genomes of chicory, endive, great burdock and yacon provide insights into Asteraceae palaeo-polyploidization history and plant inulin production.</title>
        <authorList>
            <person name="Fan W."/>
            <person name="Wang S."/>
            <person name="Wang H."/>
            <person name="Wang A."/>
            <person name="Jiang F."/>
            <person name="Liu H."/>
            <person name="Zhao H."/>
            <person name="Xu D."/>
            <person name="Zhang Y."/>
        </authorList>
    </citation>
    <scope>NUCLEOTIDE SEQUENCE [LARGE SCALE GENOMIC DNA]</scope>
    <source>
        <strain evidence="2">cv. Yunnan</strain>
    </source>
</reference>
<comment type="caution">
    <text evidence="1">The sequence shown here is derived from an EMBL/GenBank/DDBJ whole genome shotgun (WGS) entry which is preliminary data.</text>
</comment>
<organism evidence="1 2">
    <name type="scientific">Smallanthus sonchifolius</name>
    <dbReference type="NCBI Taxonomy" id="185202"/>
    <lineage>
        <taxon>Eukaryota</taxon>
        <taxon>Viridiplantae</taxon>
        <taxon>Streptophyta</taxon>
        <taxon>Embryophyta</taxon>
        <taxon>Tracheophyta</taxon>
        <taxon>Spermatophyta</taxon>
        <taxon>Magnoliopsida</taxon>
        <taxon>eudicotyledons</taxon>
        <taxon>Gunneridae</taxon>
        <taxon>Pentapetalae</taxon>
        <taxon>asterids</taxon>
        <taxon>campanulids</taxon>
        <taxon>Asterales</taxon>
        <taxon>Asteraceae</taxon>
        <taxon>Asteroideae</taxon>
        <taxon>Heliantheae alliance</taxon>
        <taxon>Millerieae</taxon>
        <taxon>Smallanthus</taxon>
    </lineage>
</organism>